<name>A0ABU9K957_9BACI</name>
<reference evidence="2 3" key="1">
    <citation type="submission" date="2024-04" db="EMBL/GenBank/DDBJ databases">
        <title>Bacillus oryzaecorticis sp. nov., a moderately halophilic bacterium isolated from rice husks.</title>
        <authorList>
            <person name="Zhu H.-S."/>
        </authorList>
    </citation>
    <scope>NUCLEOTIDE SEQUENCE [LARGE SCALE GENOMIC DNA]</scope>
    <source>
        <strain evidence="2 3">ZC255</strain>
    </source>
</reference>
<evidence type="ECO:0000313" key="3">
    <source>
        <dbReference type="Proteomes" id="UP001389717"/>
    </source>
</evidence>
<dbReference type="EMBL" id="JBBYAF010000007">
    <property type="protein sequence ID" value="MEL3971749.1"/>
    <property type="molecule type" value="Genomic_DNA"/>
</dbReference>
<feature type="transmembrane region" description="Helical" evidence="1">
    <location>
        <begin position="493"/>
        <end position="513"/>
    </location>
</feature>
<accession>A0ABU9K957</accession>
<feature type="transmembrane region" description="Helical" evidence="1">
    <location>
        <begin position="383"/>
        <end position="413"/>
    </location>
</feature>
<dbReference type="Proteomes" id="UP001389717">
    <property type="component" value="Unassembled WGS sequence"/>
</dbReference>
<evidence type="ECO:0000256" key="1">
    <source>
        <dbReference type="SAM" id="Phobius"/>
    </source>
</evidence>
<feature type="transmembrane region" description="Helical" evidence="1">
    <location>
        <begin position="425"/>
        <end position="442"/>
    </location>
</feature>
<feature type="transmembrane region" description="Helical" evidence="1">
    <location>
        <begin position="462"/>
        <end position="481"/>
    </location>
</feature>
<keyword evidence="3" id="KW-1185">Reference proteome</keyword>
<organism evidence="2 3">
    <name type="scientific">Rossellomorea oryzaecorticis</name>
    <dbReference type="NCBI Taxonomy" id="1396505"/>
    <lineage>
        <taxon>Bacteria</taxon>
        <taxon>Bacillati</taxon>
        <taxon>Bacillota</taxon>
        <taxon>Bacilli</taxon>
        <taxon>Bacillales</taxon>
        <taxon>Bacillaceae</taxon>
        <taxon>Rossellomorea</taxon>
    </lineage>
</organism>
<feature type="transmembrane region" description="Helical" evidence="1">
    <location>
        <begin position="7"/>
        <end position="29"/>
    </location>
</feature>
<dbReference type="RefSeq" id="WP_341981346.1">
    <property type="nucleotide sequence ID" value="NZ_JBBYAF010000007.1"/>
</dbReference>
<sequence>MREKLKAFGIPIGLTLIFISALFVHQLLLVKELPHPDWSRSVPLPASFEEKPQMFVDSEDRIHIAANGQVQSIRMNDELTIAEQETTNTKITRGFPFWSNGEELIYYKDGNLVSTRDQKDFILQKEITGLGAGKNDVFFWNGHTLSHYDPEKNASADIHTFQNVISDMHVADDGSAIIQVEKDNTHDLLYYLDEKKQVSEPFLTVDSSPNKKINGLTFKVNGGNLIVFYNQKSRTQGTLAYKVFKVQAPVEDIGSSMLDGEKVEFVHSETGQKLMSPGGVQMMNIDGKEMILLTSEGTRVGDNNSISLYAAPFNEDSSFTAAPVSTTKHVSYPPMRISDDAMVWMNYDGDTYKLTGNSRNPEVIAASTDWSKSSVKEAINNGVLMMFSSLVTIMTSFYWVLPSLFLLILMYIFKPNAFEKDGISWVEYLAIIIFMFMPISYTQDAMNAYFHQMAPGYLLFPGSAYAVTLFLSVITLIIWKFGRDPDWGSMSGAFYYMGMYMMFYITFIGPYIFNLY</sequence>
<proteinExistence type="predicted"/>
<keyword evidence="1" id="KW-1133">Transmembrane helix</keyword>
<keyword evidence="1" id="KW-0812">Transmembrane</keyword>
<evidence type="ECO:0000313" key="2">
    <source>
        <dbReference type="EMBL" id="MEL3971749.1"/>
    </source>
</evidence>
<dbReference type="SUPFAM" id="SSF82171">
    <property type="entry name" value="DPP6 N-terminal domain-like"/>
    <property type="match status" value="1"/>
</dbReference>
<protein>
    <submittedName>
        <fullName evidence="2">Uncharacterized protein</fullName>
    </submittedName>
</protein>
<gene>
    <name evidence="2" type="ORF">AAEO50_05585</name>
</gene>
<keyword evidence="1" id="KW-0472">Membrane</keyword>
<comment type="caution">
    <text evidence="2">The sequence shown here is derived from an EMBL/GenBank/DDBJ whole genome shotgun (WGS) entry which is preliminary data.</text>
</comment>